<feature type="compositionally biased region" description="Basic and acidic residues" evidence="2">
    <location>
        <begin position="461"/>
        <end position="471"/>
    </location>
</feature>
<dbReference type="EMBL" id="BMWZ01000001">
    <property type="protein sequence ID" value="GGZ67825.1"/>
    <property type="molecule type" value="Genomic_DNA"/>
</dbReference>
<evidence type="ECO:0000313" key="3">
    <source>
        <dbReference type="EMBL" id="GGZ67825.1"/>
    </source>
</evidence>
<evidence type="ECO:0008006" key="5">
    <source>
        <dbReference type="Google" id="ProtNLM"/>
    </source>
</evidence>
<evidence type="ECO:0000256" key="1">
    <source>
        <dbReference type="SAM" id="Coils"/>
    </source>
</evidence>
<evidence type="ECO:0000313" key="4">
    <source>
        <dbReference type="Proteomes" id="UP000636004"/>
    </source>
</evidence>
<accession>A0A918QR08</accession>
<evidence type="ECO:0000256" key="2">
    <source>
        <dbReference type="SAM" id="MobiDB-lite"/>
    </source>
</evidence>
<keyword evidence="4" id="KW-1185">Reference proteome</keyword>
<organism evidence="3 4">
    <name type="scientific">Algibacter mikhailovii</name>
    <dbReference type="NCBI Taxonomy" id="425498"/>
    <lineage>
        <taxon>Bacteria</taxon>
        <taxon>Pseudomonadati</taxon>
        <taxon>Bacteroidota</taxon>
        <taxon>Flavobacteriia</taxon>
        <taxon>Flavobacteriales</taxon>
        <taxon>Flavobacteriaceae</taxon>
        <taxon>Algibacter</taxon>
    </lineage>
</organism>
<comment type="caution">
    <text evidence="3">The sequence shown here is derived from an EMBL/GenBank/DDBJ whole genome shotgun (WGS) entry which is preliminary data.</text>
</comment>
<reference evidence="3" key="2">
    <citation type="submission" date="2020-09" db="EMBL/GenBank/DDBJ databases">
        <authorList>
            <person name="Sun Q."/>
            <person name="Kim S."/>
        </authorList>
    </citation>
    <scope>NUCLEOTIDE SEQUENCE</scope>
    <source>
        <strain evidence="3">KCTC 12710</strain>
    </source>
</reference>
<proteinExistence type="predicted"/>
<protein>
    <recommendedName>
        <fullName evidence="5">Adhesin domain-containing protein</fullName>
    </recommendedName>
</protein>
<name>A0A918QR08_9FLAO</name>
<keyword evidence="1" id="KW-0175">Coiled coil</keyword>
<dbReference type="AlphaFoldDB" id="A0A918QR08"/>
<dbReference type="RefSeq" id="WP_189358363.1">
    <property type="nucleotide sequence ID" value="NZ_BMWZ01000001.1"/>
</dbReference>
<sequence>MNRIIINFKMFLLSFLITGSLIGQQKLTKLSQSIKVNKDVNVKLNTSNCNVIFDTWNKNTIEIEAYIEGEQLNNEELQEALKSWDIDIDGTTNEVTIKTKGDSKNVWVYNVDNPGDTDAAIAILNELQFELADIPDIDIKVKMAKQPPMPPMPPLPELPELPQGIHKIKFDFEAYKKDGDKYLEAYSKAFEEEFGEDFAKKMEAWGEKFGEQWSENYELQLEDWAKSFEDKYDTEAYAEKMEAWAEKHAAQAERQAARIEQQIEREHHRAKALEDKKIYIIEKNHLLKERHKEIEHMVHGKSNSKVKKTIKIKLPKSAKLKVDVRHGEIEFASTIDNLQADLAYTKFKAHSINGRTTSINASYSPINVAHWSLGELNLNYVKNVKLENVDQLVLNATSSNIEIENLRHTAVIDGNIGDLKIMHIDDAFSNLNIIIQNCNAVISLPKLDHNLQYKGSYSKYSHPDKTTKENKSNFSAGNPTSNKNIVVNAKYSTVNFQ</sequence>
<gene>
    <name evidence="3" type="ORF">GCM10007028_00900</name>
</gene>
<reference evidence="3" key="1">
    <citation type="journal article" date="2014" name="Int. J. Syst. Evol. Microbiol.">
        <title>Complete genome sequence of Corynebacterium casei LMG S-19264T (=DSM 44701T), isolated from a smear-ripened cheese.</title>
        <authorList>
            <consortium name="US DOE Joint Genome Institute (JGI-PGF)"/>
            <person name="Walter F."/>
            <person name="Albersmeier A."/>
            <person name="Kalinowski J."/>
            <person name="Ruckert C."/>
        </authorList>
    </citation>
    <scope>NUCLEOTIDE SEQUENCE</scope>
    <source>
        <strain evidence="3">KCTC 12710</strain>
    </source>
</reference>
<feature type="coiled-coil region" evidence="1">
    <location>
        <begin position="242"/>
        <end position="276"/>
    </location>
</feature>
<feature type="compositionally biased region" description="Polar residues" evidence="2">
    <location>
        <begin position="472"/>
        <end position="481"/>
    </location>
</feature>
<feature type="coiled-coil region" evidence="1">
    <location>
        <begin position="67"/>
        <end position="94"/>
    </location>
</feature>
<feature type="region of interest" description="Disordered" evidence="2">
    <location>
        <begin position="459"/>
        <end position="481"/>
    </location>
</feature>
<dbReference type="Proteomes" id="UP000636004">
    <property type="component" value="Unassembled WGS sequence"/>
</dbReference>